<evidence type="ECO:0000313" key="2">
    <source>
        <dbReference type="Proteomes" id="UP000019202"/>
    </source>
</evidence>
<dbReference type="AlphaFoldDB" id="W1IWK0"/>
<accession>W1IWK0</accession>
<keyword evidence="2" id="KW-1185">Reference proteome</keyword>
<sequence length="71" mass="8331">MVKGYCDLFKSLFLLLNYEGKEGWGGNNKRLDIVAMIYHLSYIYNSFEVYYLFYLNEVNVGCKIVFLILNG</sequence>
<comment type="caution">
    <text evidence="1">The sequence shown here is derived from an EMBL/GenBank/DDBJ whole genome shotgun (WGS) entry which is preliminary data.</text>
</comment>
<dbReference type="Proteomes" id="UP000019202">
    <property type="component" value="Unassembled WGS sequence"/>
</dbReference>
<evidence type="ECO:0000313" key="1">
    <source>
        <dbReference type="EMBL" id="CDL81976.1"/>
    </source>
</evidence>
<name>W1IWK0_9GAMM</name>
<reference evidence="1" key="1">
    <citation type="submission" date="2013-11" db="EMBL/GenBank/DDBJ databases">
        <title>Draft genome sequence and annotation of the entomopathogenic bacteria, Xenorhabdus cabanillasi strain JM26 and Xenorhabdus szentirmai strain DSM 16338.</title>
        <authorList>
            <person name="Gualtieri M."/>
            <person name="Ogier J.C."/>
            <person name="Pages S."/>
            <person name="Givaudan A."/>
            <person name="Gaudriault S."/>
        </authorList>
    </citation>
    <scope>NUCLEOTIDE SEQUENCE [LARGE SCALE GENOMIC DNA]</scope>
    <source>
        <strain evidence="1">DSM 16338</strain>
    </source>
</reference>
<gene>
    <name evidence="1" type="ORF">XSR1_180015</name>
</gene>
<organism evidence="1 2">
    <name type="scientific">Xenorhabdus szentirmaii DSM 16338</name>
    <dbReference type="NCBI Taxonomy" id="1427518"/>
    <lineage>
        <taxon>Bacteria</taxon>
        <taxon>Pseudomonadati</taxon>
        <taxon>Pseudomonadota</taxon>
        <taxon>Gammaproteobacteria</taxon>
        <taxon>Enterobacterales</taxon>
        <taxon>Morganellaceae</taxon>
        <taxon>Xenorhabdus</taxon>
    </lineage>
</organism>
<proteinExistence type="predicted"/>
<protein>
    <submittedName>
        <fullName evidence="1">Uncharacterized protein</fullName>
    </submittedName>
</protein>
<dbReference type="EMBL" id="CBXF010000075">
    <property type="protein sequence ID" value="CDL81976.1"/>
    <property type="molecule type" value="Genomic_DNA"/>
</dbReference>